<accession>A0A2Z3JD60</accession>
<dbReference type="InterPro" id="IPR037522">
    <property type="entry name" value="HD_GYP_dom"/>
</dbReference>
<dbReference type="SMART" id="SM00471">
    <property type="entry name" value="HDc"/>
    <property type="match status" value="1"/>
</dbReference>
<evidence type="ECO:0000313" key="3">
    <source>
        <dbReference type="Proteomes" id="UP000245368"/>
    </source>
</evidence>
<keyword evidence="3" id="KW-1185">Reference proteome</keyword>
<dbReference type="Gene3D" id="3.30.450.40">
    <property type="match status" value="1"/>
</dbReference>
<dbReference type="CDD" id="cd00077">
    <property type="entry name" value="HDc"/>
    <property type="match status" value="1"/>
</dbReference>
<dbReference type="NCBIfam" id="TIGR00277">
    <property type="entry name" value="HDIG"/>
    <property type="match status" value="1"/>
</dbReference>
<dbReference type="InterPro" id="IPR052020">
    <property type="entry name" value="Cyclic_di-GMP/3'3'-cGAMP_PDE"/>
</dbReference>
<feature type="domain" description="HD-GYP" evidence="1">
    <location>
        <begin position="454"/>
        <end position="642"/>
    </location>
</feature>
<dbReference type="PANTHER" id="PTHR45228">
    <property type="entry name" value="CYCLIC DI-GMP PHOSPHODIESTERASE TM_0186-RELATED"/>
    <property type="match status" value="1"/>
</dbReference>
<dbReference type="Pfam" id="PF13487">
    <property type="entry name" value="HD_5"/>
    <property type="match status" value="1"/>
</dbReference>
<evidence type="ECO:0000259" key="1">
    <source>
        <dbReference type="PROSITE" id="PS51832"/>
    </source>
</evidence>
<reference evidence="2 3" key="1">
    <citation type="submission" date="2018-05" db="EMBL/GenBank/DDBJ databases">
        <title>Complete Genome Sequence of Deinococcus sp. strain 17bor-2.</title>
        <authorList>
            <person name="Srinivasan S."/>
        </authorList>
    </citation>
    <scope>NUCLEOTIDE SEQUENCE [LARGE SCALE GENOMIC DNA]</scope>
    <source>
        <strain evidence="2 3">17bor-2</strain>
    </source>
</reference>
<organism evidence="2 3">
    <name type="scientific">Deinococcus irradiatisoli</name>
    <dbReference type="NCBI Taxonomy" id="2202254"/>
    <lineage>
        <taxon>Bacteria</taxon>
        <taxon>Thermotogati</taxon>
        <taxon>Deinococcota</taxon>
        <taxon>Deinococci</taxon>
        <taxon>Deinococcales</taxon>
        <taxon>Deinococcaceae</taxon>
        <taxon>Deinococcus</taxon>
    </lineage>
</organism>
<dbReference type="InterPro" id="IPR003018">
    <property type="entry name" value="GAF"/>
</dbReference>
<protein>
    <recommendedName>
        <fullName evidence="1">HD-GYP domain-containing protein</fullName>
    </recommendedName>
</protein>
<gene>
    <name evidence="2" type="ORF">DKM44_07640</name>
</gene>
<dbReference type="PANTHER" id="PTHR45228:SF8">
    <property type="entry name" value="TWO-COMPONENT RESPONSE REGULATOR-RELATED"/>
    <property type="match status" value="1"/>
</dbReference>
<dbReference type="Gene3D" id="1.10.3210.10">
    <property type="entry name" value="Hypothetical protein af1432"/>
    <property type="match status" value="1"/>
</dbReference>
<dbReference type="InterPro" id="IPR003607">
    <property type="entry name" value="HD/PDEase_dom"/>
</dbReference>
<dbReference type="KEGG" id="dez:DKM44_07640"/>
<dbReference type="Pfam" id="PF01590">
    <property type="entry name" value="GAF"/>
    <property type="match status" value="1"/>
</dbReference>
<dbReference type="AlphaFoldDB" id="A0A2Z3JD60"/>
<dbReference type="SUPFAM" id="SSF109604">
    <property type="entry name" value="HD-domain/PDEase-like"/>
    <property type="match status" value="1"/>
</dbReference>
<dbReference type="EMBL" id="CP029494">
    <property type="protein sequence ID" value="AWN23113.1"/>
    <property type="molecule type" value="Genomic_DNA"/>
</dbReference>
<dbReference type="PROSITE" id="PS51832">
    <property type="entry name" value="HD_GYP"/>
    <property type="match status" value="1"/>
</dbReference>
<dbReference type="InterPro" id="IPR006675">
    <property type="entry name" value="HDIG_dom"/>
</dbReference>
<name>A0A2Z3JD60_9DEIO</name>
<sequence length="642" mass="69985">MKAARPDHPQRATPARTLFETRSAARAPLTPQRLSALLRAETLPDALDRALTLAAQLGVSGAGVVLRQPALRRGHTWPGARQLEQQVVASRQAVQAGAARGLPVFDNGGRLLGVLVLQRGGGDHLPDLEQLTTWLGLTLERLLLREQVGDLEERGARLGQLTRILDSHLTLPRKAEKALEALKVLCGVEDVRRLPLNGAPRDFPPAPASPAPLRSLHSGPWEELARQTLEHDPRVRGRWLALEDGRQVLLVGLRAGQQVSEAWLLLGRPQDLTPAAGALLSSAARRVEQGLERRAQRRSAQARRQTTELLTALPLSLEGAVTPEQMAERGLNILMALSGLGCGAYLQLDQATGEVHPHLYAASGPAQVLDEAQSTALLAAARQVMRNQRALLKRAGDLRCLLAPLRCEGRTVGALALCQPSGAWPPDTKIIRLLRMVARRVGAALERRETLSELSRTREQALYSLGQALGYRSAETQGHTERVTALALRLGVALDLDFETLRDLRWGAYLHDIGKIAIPDALLLKAGALSAAEKRQMSVHVTLGEQMLRAQGFVPEAVCQVVRHHHERWDGGGYPDGLRGEQIPLLARVFAVADVYDALISARAYKPHWSRQRALAELRRAAGHHLDPQVVARFVQLMDGGS</sequence>
<dbReference type="InterPro" id="IPR029016">
    <property type="entry name" value="GAF-like_dom_sf"/>
</dbReference>
<proteinExistence type="predicted"/>
<evidence type="ECO:0000313" key="2">
    <source>
        <dbReference type="EMBL" id="AWN23113.1"/>
    </source>
</evidence>
<dbReference type="SUPFAM" id="SSF55781">
    <property type="entry name" value="GAF domain-like"/>
    <property type="match status" value="1"/>
</dbReference>
<dbReference type="Proteomes" id="UP000245368">
    <property type="component" value="Chromosome"/>
</dbReference>